<dbReference type="Proteomes" id="UP000245771">
    <property type="component" value="Unassembled WGS sequence"/>
</dbReference>
<dbReference type="AlphaFoldDB" id="A0A316VKN0"/>
<feature type="region of interest" description="Disordered" evidence="1">
    <location>
        <begin position="54"/>
        <end position="144"/>
    </location>
</feature>
<organism evidence="2 3">
    <name type="scientific">Meira miltonrushii</name>
    <dbReference type="NCBI Taxonomy" id="1280837"/>
    <lineage>
        <taxon>Eukaryota</taxon>
        <taxon>Fungi</taxon>
        <taxon>Dikarya</taxon>
        <taxon>Basidiomycota</taxon>
        <taxon>Ustilaginomycotina</taxon>
        <taxon>Exobasidiomycetes</taxon>
        <taxon>Exobasidiales</taxon>
        <taxon>Brachybasidiaceae</taxon>
        <taxon>Meira</taxon>
    </lineage>
</organism>
<reference evidence="2 3" key="1">
    <citation type="journal article" date="2018" name="Mol. Biol. Evol.">
        <title>Broad Genomic Sampling Reveals a Smut Pathogenic Ancestry of the Fungal Clade Ustilaginomycotina.</title>
        <authorList>
            <person name="Kijpornyongpan T."/>
            <person name="Mondo S.J."/>
            <person name="Barry K."/>
            <person name="Sandor L."/>
            <person name="Lee J."/>
            <person name="Lipzen A."/>
            <person name="Pangilinan J."/>
            <person name="LaButti K."/>
            <person name="Hainaut M."/>
            <person name="Henrissat B."/>
            <person name="Grigoriev I.V."/>
            <person name="Spatafora J.W."/>
            <person name="Aime M.C."/>
        </authorList>
    </citation>
    <scope>NUCLEOTIDE SEQUENCE [LARGE SCALE GENOMIC DNA]</scope>
    <source>
        <strain evidence="2 3">MCA 3882</strain>
    </source>
</reference>
<evidence type="ECO:0000313" key="3">
    <source>
        <dbReference type="Proteomes" id="UP000245771"/>
    </source>
</evidence>
<dbReference type="GeneID" id="37022702"/>
<protein>
    <submittedName>
        <fullName evidence="2">Uncharacterized protein</fullName>
    </submittedName>
</protein>
<feature type="compositionally biased region" description="Low complexity" evidence="1">
    <location>
        <begin position="99"/>
        <end position="135"/>
    </location>
</feature>
<accession>A0A316VKN0</accession>
<dbReference type="RefSeq" id="XP_025356377.1">
    <property type="nucleotide sequence ID" value="XM_025500921.1"/>
</dbReference>
<name>A0A316VKN0_9BASI</name>
<evidence type="ECO:0000313" key="2">
    <source>
        <dbReference type="EMBL" id="PWN36075.1"/>
    </source>
</evidence>
<dbReference type="EMBL" id="KZ819603">
    <property type="protein sequence ID" value="PWN36075.1"/>
    <property type="molecule type" value="Genomic_DNA"/>
</dbReference>
<sequence length="144" mass="14897">MDDGAVAGGCCGLFCTGILQQFFNTRTWGANWTCCDKCCRCDCCWDAGEYDPNNRPGDGVARKHDQQQQVDQTEGDGNAPPAYKATDPMTVKPTENQQAPVSVGAGAVPAAASEPAPLPDATAASQPQATVAAASNAGRTQTGM</sequence>
<keyword evidence="3" id="KW-1185">Reference proteome</keyword>
<evidence type="ECO:0000256" key="1">
    <source>
        <dbReference type="SAM" id="MobiDB-lite"/>
    </source>
</evidence>
<gene>
    <name evidence="2" type="ORF">FA14DRAFT_179440</name>
</gene>
<proteinExistence type="predicted"/>
<dbReference type="InParanoid" id="A0A316VKN0"/>